<proteinExistence type="predicted"/>
<comment type="caution">
    <text evidence="1">The sequence shown here is derived from an EMBL/GenBank/DDBJ whole genome shotgun (WGS) entry which is preliminary data.</text>
</comment>
<accession>A0A0B1P8V4</accession>
<sequence length="66" mass="7900">MMNSPEDVARITQWILHEGWIKQFRLVRSRGSTGKKENFKSRERLVWIKHWTHSVNALPKGRIETQ</sequence>
<dbReference type="HOGENOM" id="CLU_2833067_0_0_1"/>
<evidence type="ECO:0000313" key="2">
    <source>
        <dbReference type="Proteomes" id="UP000030854"/>
    </source>
</evidence>
<dbReference type="EMBL" id="JNVN01001486">
    <property type="protein sequence ID" value="KHJ33356.1"/>
    <property type="molecule type" value="Genomic_DNA"/>
</dbReference>
<gene>
    <name evidence="1" type="ORF">EV44_g3689</name>
</gene>
<dbReference type="AlphaFoldDB" id="A0A0B1P8V4"/>
<keyword evidence="2" id="KW-1185">Reference proteome</keyword>
<reference evidence="1 2" key="1">
    <citation type="journal article" date="2014" name="BMC Genomics">
        <title>Adaptive genomic structural variation in the grape powdery mildew pathogen, Erysiphe necator.</title>
        <authorList>
            <person name="Jones L."/>
            <person name="Riaz S."/>
            <person name="Morales-Cruz A."/>
            <person name="Amrine K.C."/>
            <person name="McGuire B."/>
            <person name="Gubler W.D."/>
            <person name="Walker M.A."/>
            <person name="Cantu D."/>
        </authorList>
    </citation>
    <scope>NUCLEOTIDE SEQUENCE [LARGE SCALE GENOMIC DNA]</scope>
    <source>
        <strain evidence="2">c</strain>
    </source>
</reference>
<evidence type="ECO:0000313" key="1">
    <source>
        <dbReference type="EMBL" id="KHJ33356.1"/>
    </source>
</evidence>
<organism evidence="1 2">
    <name type="scientific">Uncinula necator</name>
    <name type="common">Grape powdery mildew</name>
    <dbReference type="NCBI Taxonomy" id="52586"/>
    <lineage>
        <taxon>Eukaryota</taxon>
        <taxon>Fungi</taxon>
        <taxon>Dikarya</taxon>
        <taxon>Ascomycota</taxon>
        <taxon>Pezizomycotina</taxon>
        <taxon>Leotiomycetes</taxon>
        <taxon>Erysiphales</taxon>
        <taxon>Erysiphaceae</taxon>
        <taxon>Erysiphe</taxon>
    </lineage>
</organism>
<dbReference type="Proteomes" id="UP000030854">
    <property type="component" value="Unassembled WGS sequence"/>
</dbReference>
<name>A0A0B1P8V4_UNCNE</name>
<protein>
    <submittedName>
        <fullName evidence="1">Uncharacterized protein</fullName>
    </submittedName>
</protein>